<dbReference type="RefSeq" id="XP_013382239.1">
    <property type="nucleotide sequence ID" value="XM_013526785.1"/>
</dbReference>
<dbReference type="GO" id="GO:0008333">
    <property type="term" value="P:endosome to lysosome transport"/>
    <property type="evidence" value="ECO:0007669"/>
    <property type="project" value="TreeGrafter"/>
</dbReference>
<dbReference type="OrthoDB" id="41200at2759"/>
<gene>
    <name evidence="7" type="primary">LOC106153019</name>
</gene>
<dbReference type="GO" id="GO:0043271">
    <property type="term" value="P:negative regulation of monoatomic ion transport"/>
    <property type="evidence" value="ECO:0007669"/>
    <property type="project" value="TreeGrafter"/>
</dbReference>
<feature type="domain" description="Protein kinase" evidence="4">
    <location>
        <begin position="99"/>
        <end position="437"/>
    </location>
</feature>
<dbReference type="PANTHER" id="PTHR22999:SF40">
    <property type="entry name" value="PX DOMAIN-CONTAINING PROTEIN KINASE-LIKE PROTEIN"/>
    <property type="match status" value="1"/>
</dbReference>
<evidence type="ECO:0000256" key="3">
    <source>
        <dbReference type="SAM" id="MobiDB-lite"/>
    </source>
</evidence>
<dbReference type="SMART" id="SM00220">
    <property type="entry name" value="S_TKc"/>
    <property type="match status" value="1"/>
</dbReference>
<organism evidence="6 7">
    <name type="scientific">Lingula anatina</name>
    <name type="common">Brachiopod</name>
    <name type="synonym">Lingula unguis</name>
    <dbReference type="NCBI Taxonomy" id="7574"/>
    <lineage>
        <taxon>Eukaryota</taxon>
        <taxon>Metazoa</taxon>
        <taxon>Spiralia</taxon>
        <taxon>Lophotrochozoa</taxon>
        <taxon>Brachiopoda</taxon>
        <taxon>Linguliformea</taxon>
        <taxon>Lingulata</taxon>
        <taxon>Lingulida</taxon>
        <taxon>Linguloidea</taxon>
        <taxon>Lingulidae</taxon>
        <taxon>Lingula</taxon>
    </lineage>
</organism>
<dbReference type="GO" id="GO:0005886">
    <property type="term" value="C:plasma membrane"/>
    <property type="evidence" value="ECO:0007669"/>
    <property type="project" value="TreeGrafter"/>
</dbReference>
<dbReference type="CDD" id="cd22062">
    <property type="entry name" value="WH2_DdVASP-like"/>
    <property type="match status" value="1"/>
</dbReference>
<dbReference type="KEGG" id="lak:106153019"/>
<feature type="region of interest" description="Disordered" evidence="3">
    <location>
        <begin position="429"/>
        <end position="564"/>
    </location>
</feature>
<dbReference type="AlphaFoldDB" id="A0A1S3HAT8"/>
<dbReference type="InterPro" id="IPR000719">
    <property type="entry name" value="Prot_kinase_dom"/>
</dbReference>
<dbReference type="Pfam" id="PF02205">
    <property type="entry name" value="WH2"/>
    <property type="match status" value="1"/>
</dbReference>
<comment type="subcellular location">
    <subcellularLocation>
        <location evidence="1">Cytoplasm</location>
    </subcellularLocation>
</comment>
<dbReference type="PANTHER" id="PTHR22999">
    <property type="entry name" value="PX SERINE/THREONINE KINASE PXK"/>
    <property type="match status" value="1"/>
</dbReference>
<dbReference type="InterPro" id="IPR011009">
    <property type="entry name" value="Kinase-like_dom_sf"/>
</dbReference>
<dbReference type="Gene3D" id="3.30.1520.10">
    <property type="entry name" value="Phox-like domain"/>
    <property type="match status" value="1"/>
</dbReference>
<evidence type="ECO:0000256" key="1">
    <source>
        <dbReference type="ARBA" id="ARBA00004496"/>
    </source>
</evidence>
<evidence type="ECO:0000313" key="7">
    <source>
        <dbReference type="RefSeq" id="XP_013382239.1"/>
    </source>
</evidence>
<dbReference type="GO" id="GO:0035091">
    <property type="term" value="F:phosphatidylinositol binding"/>
    <property type="evidence" value="ECO:0007669"/>
    <property type="project" value="InterPro"/>
</dbReference>
<evidence type="ECO:0000259" key="5">
    <source>
        <dbReference type="PROSITE" id="PS50195"/>
    </source>
</evidence>
<dbReference type="Gene3D" id="1.10.510.10">
    <property type="entry name" value="Transferase(Phosphotransferase) domain 1"/>
    <property type="match status" value="1"/>
</dbReference>
<dbReference type="Pfam" id="PF00787">
    <property type="entry name" value="PX"/>
    <property type="match status" value="1"/>
</dbReference>
<dbReference type="GeneID" id="106153019"/>
<dbReference type="GO" id="GO:0003779">
    <property type="term" value="F:actin binding"/>
    <property type="evidence" value="ECO:0007669"/>
    <property type="project" value="InterPro"/>
</dbReference>
<dbReference type="GO" id="GO:0005770">
    <property type="term" value="C:late endosome"/>
    <property type="evidence" value="ECO:0007669"/>
    <property type="project" value="TreeGrafter"/>
</dbReference>
<dbReference type="InterPro" id="IPR036871">
    <property type="entry name" value="PX_dom_sf"/>
</dbReference>
<dbReference type="PROSITE" id="PS50195">
    <property type="entry name" value="PX"/>
    <property type="match status" value="1"/>
</dbReference>
<dbReference type="SMART" id="SM00312">
    <property type="entry name" value="PX"/>
    <property type="match status" value="1"/>
</dbReference>
<protein>
    <submittedName>
        <fullName evidence="7">PX domain-containing protein kinase-like protein isoform X1</fullName>
    </submittedName>
</protein>
<dbReference type="InterPro" id="IPR001683">
    <property type="entry name" value="PX_dom"/>
</dbReference>
<proteinExistence type="predicted"/>
<evidence type="ECO:0000256" key="2">
    <source>
        <dbReference type="ARBA" id="ARBA00022490"/>
    </source>
</evidence>
<dbReference type="InterPro" id="IPR051837">
    <property type="entry name" value="SortingNexin/PXDomain-PKLike"/>
</dbReference>
<evidence type="ECO:0000259" key="4">
    <source>
        <dbReference type="PROSITE" id="PS50011"/>
    </source>
</evidence>
<feature type="compositionally biased region" description="Low complexity" evidence="3">
    <location>
        <begin position="484"/>
        <end position="500"/>
    </location>
</feature>
<dbReference type="FunCoup" id="A0A1S3HAT8">
    <property type="interactions" value="1406"/>
</dbReference>
<dbReference type="Proteomes" id="UP000085678">
    <property type="component" value="Unplaced"/>
</dbReference>
<dbReference type="GO" id="GO:0045022">
    <property type="term" value="P:early endosome to late endosome transport"/>
    <property type="evidence" value="ECO:0007669"/>
    <property type="project" value="TreeGrafter"/>
</dbReference>
<name>A0A1S3HAT8_LINAN</name>
<dbReference type="SUPFAM" id="SSF56112">
    <property type="entry name" value="Protein kinase-like (PK-like)"/>
    <property type="match status" value="1"/>
</dbReference>
<dbReference type="SUPFAM" id="SSF64268">
    <property type="entry name" value="PX domain"/>
    <property type="match status" value="1"/>
</dbReference>
<keyword evidence="2" id="KW-0963">Cytoplasm</keyword>
<dbReference type="GO" id="GO:0006622">
    <property type="term" value="P:protein targeting to lysosome"/>
    <property type="evidence" value="ECO:0007669"/>
    <property type="project" value="TreeGrafter"/>
</dbReference>
<sequence length="564" mass="62738">MALITGKTTLDDTVPLICSVETAQNVGDHVSYEIKVQRGIAAEKVWTVNKRYSDFVALDTCLKTANIDLPLPPKKVFGNFDREFVADRKNGLQTYLEAILRNLLLASSAFTKRFLDEEHYSRNFQEEALQHVSMFFRSEPKYEVIEPLPDIGWRIRKQYFLVKCADQPKLKQVLSWCNYGPDKFLQDKDLTAIFKLFSNFQHPYIYPVGFGYANESGGLTIRHYNEQGSFRDNLCRAKPKGHCLKKYGNPKTRIFMQLPDVKLFGRQILETLKFLHDKGVPYGHLHAGNILLHDGKCKLTELENCFLGLPAYYRPYYTQFKKINTLESIDVYSFGQLLYELSTGVQLGSPTCDVFPPSLPPEVRSVLESILTQEACKNGLPSVTDLLQHTLFCDVHLPSTDKPAVKIPSKLKEAIKLAKEQMEKRLKEEQKAIHTVRRRSKAQQFHMSEEEKKKRRKNKKKSLADSEEGSGSSKRDSNPPTSPGPSSTSSTPATPTAPAAPAAPAPPPPPPPVGGAPPPPPSPAAASTPPPSSGGRGALLSSITSFSKGGLKKTVTVDKSAPKI</sequence>
<dbReference type="GO" id="GO:0005524">
    <property type="term" value="F:ATP binding"/>
    <property type="evidence" value="ECO:0007669"/>
    <property type="project" value="InterPro"/>
</dbReference>
<dbReference type="InterPro" id="IPR003124">
    <property type="entry name" value="WH2_dom"/>
</dbReference>
<evidence type="ECO:0000313" key="6">
    <source>
        <dbReference type="Proteomes" id="UP000085678"/>
    </source>
</evidence>
<dbReference type="PROSITE" id="PS50011">
    <property type="entry name" value="PROTEIN_KINASE_DOM"/>
    <property type="match status" value="1"/>
</dbReference>
<feature type="compositionally biased region" description="Pro residues" evidence="3">
    <location>
        <begin position="501"/>
        <end position="532"/>
    </location>
</feature>
<dbReference type="InParanoid" id="A0A1S3HAT8"/>
<reference evidence="7" key="1">
    <citation type="submission" date="2025-08" db="UniProtKB">
        <authorList>
            <consortium name="RefSeq"/>
        </authorList>
    </citation>
    <scope>IDENTIFICATION</scope>
    <source>
        <tissue evidence="7">Gonads</tissue>
    </source>
</reference>
<dbReference type="GO" id="GO:0004672">
    <property type="term" value="F:protein kinase activity"/>
    <property type="evidence" value="ECO:0007669"/>
    <property type="project" value="InterPro"/>
</dbReference>
<accession>A0A1S3HAT8</accession>
<keyword evidence="6" id="KW-1185">Reference proteome</keyword>
<feature type="domain" description="PX" evidence="5">
    <location>
        <begin position="10"/>
        <end position="121"/>
    </location>
</feature>
<dbReference type="GO" id="GO:0005769">
    <property type="term" value="C:early endosome"/>
    <property type="evidence" value="ECO:0007669"/>
    <property type="project" value="TreeGrafter"/>
</dbReference>